<evidence type="ECO:0000313" key="3">
    <source>
        <dbReference type="EMBL" id="PHV56085.1"/>
    </source>
</evidence>
<feature type="domain" description="N-acetyltransferase" evidence="1">
    <location>
        <begin position="1"/>
        <end position="166"/>
    </location>
</feature>
<reference evidence="2" key="4">
    <citation type="submission" date="2024-05" db="EMBL/GenBank/DDBJ databases">
        <title>Streptococcus macedonicus and Acinetobacter baumannii: co-inhabitants of the cheese production environment.</title>
        <authorList>
            <person name="Johnson J."/>
            <person name="Curtin C."/>
            <person name="Waite-Cusic J."/>
        </authorList>
    </citation>
    <scope>NUCLEOTIDE SEQUENCE</scope>
    <source>
        <strain evidence="2">E28</strain>
    </source>
</reference>
<reference evidence="2" key="3">
    <citation type="submission" date="2022-11" db="EMBL/GenBank/DDBJ databases">
        <authorList>
            <person name="Johnson J.D."/>
        </authorList>
    </citation>
    <scope>NUCLEOTIDE SEQUENCE</scope>
    <source>
        <strain evidence="2">E28</strain>
        <strain evidence="5">E37</strain>
    </source>
</reference>
<dbReference type="EMBL" id="JAPHJC010000020">
    <property type="protein sequence ID" value="MCW8678103.1"/>
    <property type="molecule type" value="Genomic_DNA"/>
</dbReference>
<dbReference type="OMA" id="NVVRRYW"/>
<reference evidence="5" key="2">
    <citation type="submission" date="2022-11" db="EMBL/GenBank/DDBJ databases">
        <title>Streptococcus macedonicus and Acinetobacter baumannii: co-inhabitants of the cheese production environment.</title>
        <authorList>
            <person name="Johnson J."/>
        </authorList>
    </citation>
    <scope>NUCLEOTIDE SEQUENCE</scope>
    <source>
        <strain evidence="5">E37</strain>
    </source>
</reference>
<evidence type="ECO:0000313" key="4">
    <source>
        <dbReference type="EMBL" id="PHV58845.1"/>
    </source>
</evidence>
<evidence type="ECO:0000313" key="7">
    <source>
        <dbReference type="Proteomes" id="UP000222913"/>
    </source>
</evidence>
<dbReference type="PANTHER" id="PTHR39173">
    <property type="entry name" value="ACETYLTRANSFERASE"/>
    <property type="match status" value="1"/>
</dbReference>
<dbReference type="Proteomes" id="UP001209889">
    <property type="component" value="Unassembled WGS sequence"/>
</dbReference>
<organism evidence="4 7">
    <name type="scientific">Streptococcus macedonicus</name>
    <name type="common">Streptococcus gallolyticus macedonicus</name>
    <dbReference type="NCBI Taxonomy" id="59310"/>
    <lineage>
        <taxon>Bacteria</taxon>
        <taxon>Bacillati</taxon>
        <taxon>Bacillota</taxon>
        <taxon>Bacilli</taxon>
        <taxon>Lactobacillales</taxon>
        <taxon>Streptococcaceae</taxon>
        <taxon>Streptococcus</taxon>
    </lineage>
</organism>
<dbReference type="Proteomes" id="UP000221763">
    <property type="component" value="Unassembled WGS sequence"/>
</dbReference>
<proteinExistence type="predicted"/>
<dbReference type="PROSITE" id="PS51186">
    <property type="entry name" value="GNAT"/>
    <property type="match status" value="1"/>
</dbReference>
<evidence type="ECO:0000313" key="8">
    <source>
        <dbReference type="Proteomes" id="UP001209889"/>
    </source>
</evidence>
<protein>
    <submittedName>
        <fullName evidence="2">GNAT family N-acetyltransferase</fullName>
        <ecNumber evidence="2">2.3.1.-</ecNumber>
    </submittedName>
    <submittedName>
        <fullName evidence="4">GNAT family acetyltransferase</fullName>
    </submittedName>
</protein>
<dbReference type="GO" id="GO:0016747">
    <property type="term" value="F:acyltransferase activity, transferring groups other than amino-acyl groups"/>
    <property type="evidence" value="ECO:0007669"/>
    <property type="project" value="InterPro"/>
</dbReference>
<evidence type="ECO:0000313" key="2">
    <source>
        <dbReference type="EMBL" id="MCW8678103.1"/>
    </source>
</evidence>
<dbReference type="SUPFAM" id="SSF55729">
    <property type="entry name" value="Acyl-CoA N-acyltransferases (Nat)"/>
    <property type="match status" value="1"/>
</dbReference>
<dbReference type="EMBL" id="PEBM01000008">
    <property type="protein sequence ID" value="PHV58845.1"/>
    <property type="molecule type" value="Genomic_DNA"/>
</dbReference>
<dbReference type="GeneID" id="93937577"/>
<evidence type="ECO:0000313" key="5">
    <source>
        <dbReference type="EMBL" id="WAK63552.1"/>
    </source>
</evidence>
<sequence length="168" mass="19246">MQLRRPKLSDKAAVIDMMKEFETRQSAHDGGFWSVDNFVYEDWIERNQLSEMGIDVPSTFVPAIQFVSFDDNGRALGFLHLRLRLNDNLLNKGGYIGYSIRPSDRHKGLAKEQLHLGLIEAKKKNIKQALVTCHTDNVASRKVILANGGILEDVRESTERYWINLDEE</sequence>
<keyword evidence="2" id="KW-0012">Acyltransferase</keyword>
<evidence type="ECO:0000259" key="1">
    <source>
        <dbReference type="PROSITE" id="PS51186"/>
    </source>
</evidence>
<dbReference type="Proteomes" id="UP000222913">
    <property type="component" value="Unassembled WGS sequence"/>
</dbReference>
<evidence type="ECO:0000313" key="6">
    <source>
        <dbReference type="Proteomes" id="UP000221763"/>
    </source>
</evidence>
<dbReference type="InterPro" id="IPR016181">
    <property type="entry name" value="Acyl_CoA_acyltransferase"/>
</dbReference>
<dbReference type="Gene3D" id="3.40.630.30">
    <property type="match status" value="1"/>
</dbReference>
<dbReference type="PANTHER" id="PTHR39173:SF1">
    <property type="entry name" value="ACETYLTRANSFERASE"/>
    <property type="match status" value="1"/>
</dbReference>
<dbReference type="Pfam" id="PF13302">
    <property type="entry name" value="Acetyltransf_3"/>
    <property type="match status" value="1"/>
</dbReference>
<reference evidence="6 7" key="1">
    <citation type="submission" date="2017-10" db="EMBL/GenBank/DDBJ databases">
        <title>Whole-genome sequence of three Streptococcus macedonicus strains isolated from Italian cheeses of the Veneto region.</title>
        <authorList>
            <person name="Treu L."/>
            <person name="De Diego-Diaz B."/>
            <person name="Papadimitriou K."/>
            <person name="Tsakalidou E."/>
            <person name="Corich V."/>
            <person name="Giacomini A."/>
        </authorList>
    </citation>
    <scope>NUCLEOTIDE SEQUENCE [LARGE SCALE GENOMIC DNA]</scope>
    <source>
        <strain evidence="3 6">19AS</strain>
        <strain evidence="4 7">27MV</strain>
    </source>
</reference>
<dbReference type="AlphaFoldDB" id="A0A081JEY9"/>
<dbReference type="InterPro" id="IPR000182">
    <property type="entry name" value="GNAT_dom"/>
</dbReference>
<dbReference type="EC" id="2.3.1.-" evidence="2"/>
<accession>A0A081JEY9</accession>
<gene>
    <name evidence="3" type="ORF">CS009_09210</name>
    <name evidence="4" type="ORF">CS010_01010</name>
    <name evidence="5" type="ORF">OQG81_01265</name>
    <name evidence="2" type="ORF">OQH01_06160</name>
</gene>
<dbReference type="EMBL" id="CP113440">
    <property type="protein sequence ID" value="WAK63552.1"/>
    <property type="molecule type" value="Genomic_DNA"/>
</dbReference>
<keyword evidence="8" id="KW-1185">Reference proteome</keyword>
<keyword evidence="4" id="KW-0808">Transferase</keyword>
<dbReference type="Proteomes" id="UP001156410">
    <property type="component" value="Chromosome"/>
</dbReference>
<name>A0A081JEY9_STRMC</name>
<dbReference type="EMBL" id="PEBN01000050">
    <property type="protein sequence ID" value="PHV56085.1"/>
    <property type="molecule type" value="Genomic_DNA"/>
</dbReference>
<dbReference type="RefSeq" id="WP_014295444.1">
    <property type="nucleotide sequence ID" value="NZ_CP113440.1"/>
</dbReference>